<dbReference type="InterPro" id="IPR002172">
    <property type="entry name" value="LDrepeatLR_classA_rpt"/>
</dbReference>
<evidence type="ECO:0000256" key="1">
    <source>
        <dbReference type="ARBA" id="ARBA00004606"/>
    </source>
</evidence>
<dbReference type="GO" id="GO:0004252">
    <property type="term" value="F:serine-type endopeptidase activity"/>
    <property type="evidence" value="ECO:0007669"/>
    <property type="project" value="InterPro"/>
</dbReference>
<comment type="similarity">
    <text evidence="10">Belongs to the peptidase S1 family. CLIP subfamily.</text>
</comment>
<proteinExistence type="inferred from homology"/>
<evidence type="ECO:0000313" key="18">
    <source>
        <dbReference type="Proteomes" id="UP000335636"/>
    </source>
</evidence>
<evidence type="ECO:0000256" key="6">
    <source>
        <dbReference type="ARBA" id="ARBA00022968"/>
    </source>
</evidence>
<feature type="region of interest" description="Disordered" evidence="13">
    <location>
        <begin position="527"/>
        <end position="570"/>
    </location>
</feature>
<keyword evidence="8 14" id="KW-0472">Membrane</keyword>
<keyword evidence="6" id="KW-0735">Signal-anchor</keyword>
<keyword evidence="2 12" id="KW-0645">Protease</keyword>
<evidence type="ECO:0000256" key="10">
    <source>
        <dbReference type="ARBA" id="ARBA00024195"/>
    </source>
</evidence>
<keyword evidence="3 14" id="KW-0812">Transmembrane</keyword>
<dbReference type="InterPro" id="IPR000082">
    <property type="entry name" value="SEA_dom"/>
</dbReference>
<evidence type="ECO:0000256" key="14">
    <source>
        <dbReference type="SAM" id="Phobius"/>
    </source>
</evidence>
<dbReference type="FunFam" id="2.40.10.10:FF:000003">
    <property type="entry name" value="Transmembrane serine protease 3"/>
    <property type="match status" value="1"/>
</dbReference>
<dbReference type="PANTHER" id="PTHR24252">
    <property type="entry name" value="ACROSIN-RELATED"/>
    <property type="match status" value="1"/>
</dbReference>
<dbReference type="CDD" id="cd00190">
    <property type="entry name" value="Tryp_SPc"/>
    <property type="match status" value="2"/>
</dbReference>
<feature type="domain" description="Peptidase S1" evidence="16">
    <location>
        <begin position="276"/>
        <end position="509"/>
    </location>
</feature>
<reference evidence="17" key="1">
    <citation type="submission" date="2019-04" db="EMBL/GenBank/DDBJ databases">
        <authorList>
            <person name="Alioto T."/>
            <person name="Alioto T."/>
        </authorList>
    </citation>
    <scope>NUCLEOTIDE SEQUENCE [LARGE SCALE GENOMIC DNA]</scope>
</reference>
<feature type="compositionally biased region" description="Polar residues" evidence="13">
    <location>
        <begin position="530"/>
        <end position="550"/>
    </location>
</feature>
<evidence type="ECO:0000256" key="7">
    <source>
        <dbReference type="ARBA" id="ARBA00022989"/>
    </source>
</evidence>
<dbReference type="InterPro" id="IPR043504">
    <property type="entry name" value="Peptidase_S1_PA_chymotrypsin"/>
</dbReference>
<dbReference type="Pfam" id="PF00057">
    <property type="entry name" value="Ldl_recept_a"/>
    <property type="match status" value="1"/>
</dbReference>
<feature type="domain" description="Peptidase S1" evidence="16">
    <location>
        <begin position="959"/>
        <end position="1229"/>
    </location>
</feature>
<dbReference type="Pfam" id="PF00089">
    <property type="entry name" value="Trypsin"/>
    <property type="match status" value="3"/>
</dbReference>
<dbReference type="CDD" id="cd00112">
    <property type="entry name" value="LDLa"/>
    <property type="match status" value="1"/>
</dbReference>
<feature type="disulfide bond" evidence="11">
    <location>
        <begin position="247"/>
        <end position="262"/>
    </location>
</feature>
<dbReference type="InterPro" id="IPR009003">
    <property type="entry name" value="Peptidase_S1_PA"/>
</dbReference>
<dbReference type="AlphaFoldDB" id="A0A5E4BK14"/>
<dbReference type="SMART" id="SM00192">
    <property type="entry name" value="LDLa"/>
    <property type="match status" value="1"/>
</dbReference>
<dbReference type="InterPro" id="IPR018114">
    <property type="entry name" value="TRYPSIN_HIS"/>
</dbReference>
<dbReference type="PROSITE" id="PS50068">
    <property type="entry name" value="LDLRA_2"/>
    <property type="match status" value="1"/>
</dbReference>
<keyword evidence="9 11" id="KW-1015">Disulfide bond</keyword>
<evidence type="ECO:0000256" key="3">
    <source>
        <dbReference type="ARBA" id="ARBA00022692"/>
    </source>
</evidence>
<feature type="transmembrane region" description="Helical" evidence="14">
    <location>
        <begin position="82"/>
        <end position="104"/>
    </location>
</feature>
<evidence type="ECO:0000256" key="4">
    <source>
        <dbReference type="ARBA" id="ARBA00022801"/>
    </source>
</evidence>
<dbReference type="SUPFAM" id="SSF82671">
    <property type="entry name" value="SEA domain"/>
    <property type="match status" value="1"/>
</dbReference>
<keyword evidence="4 12" id="KW-0378">Hydrolase</keyword>
<evidence type="ECO:0000256" key="2">
    <source>
        <dbReference type="ARBA" id="ARBA00022670"/>
    </source>
</evidence>
<dbReference type="PROSITE" id="PS00135">
    <property type="entry name" value="TRYPSIN_SER"/>
    <property type="match status" value="1"/>
</dbReference>
<dbReference type="Gene3D" id="2.40.10.10">
    <property type="entry name" value="Trypsin-like serine proteases"/>
    <property type="match status" value="3"/>
</dbReference>
<evidence type="ECO:0000259" key="15">
    <source>
        <dbReference type="PROSITE" id="PS50024"/>
    </source>
</evidence>
<organism evidence="17 18">
    <name type="scientific">Marmota monax</name>
    <name type="common">Woodchuck</name>
    <dbReference type="NCBI Taxonomy" id="9995"/>
    <lineage>
        <taxon>Eukaryota</taxon>
        <taxon>Metazoa</taxon>
        <taxon>Chordata</taxon>
        <taxon>Craniata</taxon>
        <taxon>Vertebrata</taxon>
        <taxon>Euteleostomi</taxon>
        <taxon>Mammalia</taxon>
        <taxon>Eutheria</taxon>
        <taxon>Euarchontoglires</taxon>
        <taxon>Glires</taxon>
        <taxon>Rodentia</taxon>
        <taxon>Sciuromorpha</taxon>
        <taxon>Sciuridae</taxon>
        <taxon>Xerinae</taxon>
        <taxon>Marmotini</taxon>
        <taxon>Marmota</taxon>
    </lineage>
</organism>
<dbReference type="Gene3D" id="4.10.400.10">
    <property type="entry name" value="Low-density Lipoprotein Receptor"/>
    <property type="match status" value="1"/>
</dbReference>
<evidence type="ECO:0000259" key="16">
    <source>
        <dbReference type="PROSITE" id="PS50240"/>
    </source>
</evidence>
<sequence>MEPAADLQLVPGAAEDTRARDSAGCRAAIAAVAATSLLAVALGALLGRVRPSVFAMEPAADLQLVPGAAEDTRARDSAGCRAAIAAVAATSLLAVALGALLALLSTQGVQVEHSAELRGIRYASSLLQEDSHYYRTLTPALQALFVSSFRETELEAVCTGCTVLSYRDGNASVLVRFRLHFLRALRPPGLDLEEELLRQGLRASLRGRGVPLAAYGTIVSAELTGHCPGSSFSCQSQQCVDTVNPECDDRVDCADGSDEAHCDCGLQPGWRSAGRIVGGVEAAPGEFPWQASLREDQEHFCGATVIGARWLVSAAHCFNEFQDPSQWVAFTGTTHLSGSEASAVRSRVVRIAKHPSYNPDTADFDVAVLELARALPLGRYIQPVCLPAPTHVFPPGRKCLISGWGYLKEDFLVKPEVLQKATVELLDQALCAGLYGPSLTDRMVCAGYLDGKVDSCQGDSGGPLVCEEPSGRFFLAGIVSWGIGCAEAGRPGVYARVTRLRDWILQATSTASKPPAPVVASVPTAPSTAWLTSPESPTVDTPTKPMQATSPAPLDSFMAPKPQGNSQAEPQAKVGCYAGLDWLASEPMTPMLPLTVTCILSPDPREPSPLSLSALGPQCVACSVAMRLVPGKPTGLSPPAAQPQAGHLGPPQRTLQNRSAGPGLRWRSPPELWVGLGLRLGRCPGRSASRKVQGTSAEPPWWVTAGCCQLPTASTSKAPGSPTPDLTLSIQCLPPSAHRASRVSMLGAPGPEDSGPVGTGGGGRLPHLAVSQTAAQAPWWGAVCPAALRPSILSPALPIQSPPPPPLSSLPLAPPLYPWLLPSILPTRSPTPSPTPPPALLLPIDPFHLPSLPPHTYPYARPSPWPAVLQLGASGPLSHSTKAERVQAHLGTASLLGVGGSPVKLGLRRVALHPRYNPGILDFDVAVLELASPLVFNKYIQPVCLPLAIQKFPVGRKCVISGWGNTQEGNATKPDTLQKASVGIIDQKACSVLYNFSLTDRMLCAGFLEGKVDSCQVAACRLPEHWPGLWVAVPQVEVSGRGSYGDPKQWVAFLGTPFLSGAEGQLERVARIYKHPFYNRYTLDYDVALLELAGPVRRSRLVQPICLPEPTPRPSEGMHCVITGWGSVREGGSMARQLQKAAVRLLSEQTCRRFYPVQISSRMLCAGFPQGGVDSCSGDAGGPLACREPSGRWVLTGVTSWGYGCGRPHFPGVYTRVAAVRGWIGQNIEE</sequence>
<dbReference type="InterPro" id="IPR033116">
    <property type="entry name" value="TRYPSIN_SER"/>
</dbReference>
<feature type="disulfide bond" evidence="11">
    <location>
        <begin position="227"/>
        <end position="239"/>
    </location>
</feature>
<evidence type="ECO:0000256" key="12">
    <source>
        <dbReference type="RuleBase" id="RU363034"/>
    </source>
</evidence>
<comment type="caution">
    <text evidence="11">Lacks conserved residue(s) required for the propagation of feature annotation.</text>
</comment>
<dbReference type="FunFam" id="2.40.10.10:FF:000002">
    <property type="entry name" value="Transmembrane protease serine"/>
    <property type="match status" value="1"/>
</dbReference>
<comment type="caution">
    <text evidence="17">The sequence shown here is derived from an EMBL/GenBank/DDBJ whole genome shotgun (WGS) entry which is preliminary data.</text>
</comment>
<dbReference type="EMBL" id="CABDUW010000444">
    <property type="protein sequence ID" value="VTJ68982.1"/>
    <property type="molecule type" value="Genomic_DNA"/>
</dbReference>
<evidence type="ECO:0000313" key="17">
    <source>
        <dbReference type="EMBL" id="VTJ68982.1"/>
    </source>
</evidence>
<evidence type="ECO:0000256" key="8">
    <source>
        <dbReference type="ARBA" id="ARBA00023136"/>
    </source>
</evidence>
<gene>
    <name evidence="17" type="ORF">MONAX_5E018838</name>
</gene>
<dbReference type="PANTHER" id="PTHR24252:SF26">
    <property type="entry name" value="TRANSMEMBRANE SERINE PROTEASE 9"/>
    <property type="match status" value="1"/>
</dbReference>
<evidence type="ECO:0000256" key="5">
    <source>
        <dbReference type="ARBA" id="ARBA00022825"/>
    </source>
</evidence>
<feature type="transmembrane region" description="Helical" evidence="14">
    <location>
        <begin position="27"/>
        <end position="46"/>
    </location>
</feature>
<feature type="domain" description="Peptidase S1" evidence="16">
    <location>
        <begin position="864"/>
        <end position="964"/>
    </location>
</feature>
<dbReference type="PRINTS" id="PR00722">
    <property type="entry name" value="CHYMOTRYPSIN"/>
</dbReference>
<dbReference type="InterPro" id="IPR001254">
    <property type="entry name" value="Trypsin_dom"/>
</dbReference>
<comment type="subcellular location">
    <subcellularLocation>
        <location evidence="1">Membrane</location>
        <topology evidence="1">Single-pass type II membrane protein</topology>
    </subcellularLocation>
</comment>
<keyword evidence="5 12" id="KW-0720">Serine protease</keyword>
<evidence type="ECO:0000256" key="11">
    <source>
        <dbReference type="PROSITE-ProRule" id="PRU00124"/>
    </source>
</evidence>
<evidence type="ECO:0000256" key="13">
    <source>
        <dbReference type="SAM" id="MobiDB-lite"/>
    </source>
</evidence>
<dbReference type="SUPFAM" id="SSF57424">
    <property type="entry name" value="LDL receptor-like module"/>
    <property type="match status" value="1"/>
</dbReference>
<dbReference type="PROSITE" id="PS50024">
    <property type="entry name" value="SEA"/>
    <property type="match status" value="1"/>
</dbReference>
<dbReference type="InterPro" id="IPR036055">
    <property type="entry name" value="LDL_receptor-like_sf"/>
</dbReference>
<dbReference type="GO" id="GO:0016020">
    <property type="term" value="C:membrane"/>
    <property type="evidence" value="ECO:0007669"/>
    <property type="project" value="UniProtKB-SubCell"/>
</dbReference>
<keyword evidence="7 14" id="KW-1133">Transmembrane helix</keyword>
<protein>
    <recommendedName>
        <fullName evidence="19">Peptidase S1 domain-containing protein</fullName>
    </recommendedName>
</protein>
<evidence type="ECO:0008006" key="19">
    <source>
        <dbReference type="Google" id="ProtNLM"/>
    </source>
</evidence>
<keyword evidence="18" id="KW-1185">Reference proteome</keyword>
<dbReference type="InterPro" id="IPR001314">
    <property type="entry name" value="Peptidase_S1A"/>
</dbReference>
<dbReference type="GO" id="GO:0006508">
    <property type="term" value="P:proteolysis"/>
    <property type="evidence" value="ECO:0007669"/>
    <property type="project" value="UniProtKB-KW"/>
</dbReference>
<dbReference type="PROSITE" id="PS00134">
    <property type="entry name" value="TRYPSIN_HIS"/>
    <property type="match status" value="1"/>
</dbReference>
<dbReference type="SMART" id="SM00020">
    <property type="entry name" value="Tryp_SPc"/>
    <property type="match status" value="3"/>
</dbReference>
<name>A0A5E4BK14_MARMO</name>
<dbReference type="PROSITE" id="PS50240">
    <property type="entry name" value="TRYPSIN_DOM"/>
    <property type="match status" value="3"/>
</dbReference>
<evidence type="ECO:0000256" key="9">
    <source>
        <dbReference type="ARBA" id="ARBA00023157"/>
    </source>
</evidence>
<accession>A0A5E4BK14</accession>
<dbReference type="Proteomes" id="UP000335636">
    <property type="component" value="Unassembled WGS sequence"/>
</dbReference>
<feature type="region of interest" description="Disordered" evidence="13">
    <location>
        <begin position="633"/>
        <end position="666"/>
    </location>
</feature>
<dbReference type="InterPro" id="IPR036364">
    <property type="entry name" value="SEA_dom_sf"/>
</dbReference>
<feature type="domain" description="SEA" evidence="15">
    <location>
        <begin position="107"/>
        <end position="224"/>
    </location>
</feature>
<dbReference type="SUPFAM" id="SSF50494">
    <property type="entry name" value="Trypsin-like serine proteases"/>
    <property type="match status" value="3"/>
</dbReference>